<reference evidence="2" key="1">
    <citation type="journal article" date="2019" name="Int. J. Syst. Evol. Microbiol.">
        <title>The Global Catalogue of Microorganisms (GCM) 10K type strain sequencing project: providing services to taxonomists for standard genome sequencing and annotation.</title>
        <authorList>
            <consortium name="The Broad Institute Genomics Platform"/>
            <consortium name="The Broad Institute Genome Sequencing Center for Infectious Disease"/>
            <person name="Wu L."/>
            <person name="Ma J."/>
        </authorList>
    </citation>
    <scope>NUCLEOTIDE SEQUENCE [LARGE SCALE GENOMIC DNA]</scope>
    <source>
        <strain evidence="2">CCUG 61484</strain>
    </source>
</reference>
<protein>
    <submittedName>
        <fullName evidence="1">Uncharacterized protein</fullName>
    </submittedName>
</protein>
<evidence type="ECO:0000313" key="2">
    <source>
        <dbReference type="Proteomes" id="UP001597010"/>
    </source>
</evidence>
<evidence type="ECO:0000313" key="1">
    <source>
        <dbReference type="EMBL" id="MFD0792603.1"/>
    </source>
</evidence>
<proteinExistence type="predicted"/>
<dbReference type="Proteomes" id="UP001597010">
    <property type="component" value="Unassembled WGS sequence"/>
</dbReference>
<keyword evidence="2" id="KW-1185">Reference proteome</keyword>
<dbReference type="EMBL" id="JBHTHZ010000001">
    <property type="protein sequence ID" value="MFD0792603.1"/>
    <property type="molecule type" value="Genomic_DNA"/>
</dbReference>
<comment type="caution">
    <text evidence="1">The sequence shown here is derived from an EMBL/GenBank/DDBJ whole genome shotgun (WGS) entry which is preliminary data.</text>
</comment>
<name>A0ABW3ANK8_9SPHI</name>
<gene>
    <name evidence="1" type="ORF">ACFQZX_03180</name>
</gene>
<accession>A0ABW3ANK8</accession>
<sequence length="70" mass="7552">MMIKVPGKAKSKLSAFVEELGGEVLSVSTDKGILKKEKVLSEIKAGLKEVKEIQKGKSASYKMSDLLNGK</sequence>
<organism evidence="1 2">
    <name type="scientific">Mucilaginibacter litoreus</name>
    <dbReference type="NCBI Taxonomy" id="1048221"/>
    <lineage>
        <taxon>Bacteria</taxon>
        <taxon>Pseudomonadati</taxon>
        <taxon>Bacteroidota</taxon>
        <taxon>Sphingobacteriia</taxon>
        <taxon>Sphingobacteriales</taxon>
        <taxon>Sphingobacteriaceae</taxon>
        <taxon>Mucilaginibacter</taxon>
    </lineage>
</organism>
<dbReference type="RefSeq" id="WP_377111230.1">
    <property type="nucleotide sequence ID" value="NZ_JBHTHZ010000001.1"/>
</dbReference>